<evidence type="ECO:0008006" key="10">
    <source>
        <dbReference type="Google" id="ProtNLM"/>
    </source>
</evidence>
<evidence type="ECO:0000256" key="3">
    <source>
        <dbReference type="ARBA" id="ARBA00022729"/>
    </source>
</evidence>
<dbReference type="RefSeq" id="WP_125043191.1">
    <property type="nucleotide sequence ID" value="NZ_BHWB01000035.1"/>
</dbReference>
<dbReference type="Gene3D" id="2.60.40.2100">
    <property type="match status" value="1"/>
</dbReference>
<gene>
    <name evidence="8" type="ORF">KGMB02408_46670</name>
</gene>
<dbReference type="Pfam" id="PF08842">
    <property type="entry name" value="Mfa2"/>
    <property type="match status" value="1"/>
</dbReference>
<accession>A0A401M1M0</accession>
<keyword evidence="4" id="KW-0472">Membrane</keyword>
<name>A0A401M1M0_9BACE</name>
<evidence type="ECO:0000313" key="8">
    <source>
        <dbReference type="EMBL" id="GCB37722.1"/>
    </source>
</evidence>
<comment type="subcellular location">
    <subcellularLocation>
        <location evidence="1">Cell outer membrane</location>
    </subcellularLocation>
</comment>
<dbReference type="OrthoDB" id="1099819at2"/>
<evidence type="ECO:0000256" key="6">
    <source>
        <dbReference type="ARBA" id="ARBA00023237"/>
    </source>
</evidence>
<evidence type="ECO:0000256" key="2">
    <source>
        <dbReference type="ARBA" id="ARBA00007248"/>
    </source>
</evidence>
<comment type="similarity">
    <text evidence="2">Belongs to the bacteroidetes fimbrillin superfamily. FimB/Mfa2 family.</text>
</comment>
<organism evidence="8 9">
    <name type="scientific">Bacteroides faecalis</name>
    <dbReference type="NCBI Taxonomy" id="2447885"/>
    <lineage>
        <taxon>Bacteria</taxon>
        <taxon>Pseudomonadati</taxon>
        <taxon>Bacteroidota</taxon>
        <taxon>Bacteroidia</taxon>
        <taxon>Bacteroidales</taxon>
        <taxon>Bacteroidaceae</taxon>
        <taxon>Bacteroides</taxon>
    </lineage>
</organism>
<sequence>MDIRALIRNVAAKVCVVLVCLLALPACNSWLYEEEGDCSVYYRLKFRYDRNLKWADAFANEVSSVHLYAFDQSGVLVWQREEQIDPLTAENYSMLLDLPAGDYRLLAWCGLRNDGEREESFFVPETRVGETRIGQLQCALNRKHDDSGVYSDERLYRLFHGAMDVSLPSNEDGGSYDYTMYLTKNTNHVRVILQHLSGEDVDVNQFNFRIEDENGLMAHDNELLEDESITYRPWKTQNSEAGVGKKDTRAIIQVKGAIADLTVGRMMETHREKMFLTITDQEGGTVARIPVIDYALLAKDYYEEEYKRTMTDQEFLDREDDYVMTLFLDEDNRWISSQILIHSWRVVLNNVEIE</sequence>
<keyword evidence="5" id="KW-0564">Palmitate</keyword>
<dbReference type="GO" id="GO:0009279">
    <property type="term" value="C:cell outer membrane"/>
    <property type="evidence" value="ECO:0007669"/>
    <property type="project" value="UniProtKB-SubCell"/>
</dbReference>
<dbReference type="Proteomes" id="UP000288079">
    <property type="component" value="Unassembled WGS sequence"/>
</dbReference>
<keyword evidence="7" id="KW-0449">Lipoprotein</keyword>
<evidence type="ECO:0000313" key="9">
    <source>
        <dbReference type="Proteomes" id="UP000288079"/>
    </source>
</evidence>
<evidence type="ECO:0000256" key="4">
    <source>
        <dbReference type="ARBA" id="ARBA00023136"/>
    </source>
</evidence>
<dbReference type="AlphaFoldDB" id="A0A401M1M0"/>
<keyword evidence="6" id="KW-0998">Cell outer membrane</keyword>
<dbReference type="EMBL" id="BHWB01000035">
    <property type="protein sequence ID" value="GCB37722.1"/>
    <property type="molecule type" value="Genomic_DNA"/>
</dbReference>
<evidence type="ECO:0000256" key="1">
    <source>
        <dbReference type="ARBA" id="ARBA00004442"/>
    </source>
</evidence>
<keyword evidence="3" id="KW-0732">Signal</keyword>
<proteinExistence type="inferred from homology"/>
<evidence type="ECO:0000256" key="7">
    <source>
        <dbReference type="ARBA" id="ARBA00023288"/>
    </source>
</evidence>
<keyword evidence="9" id="KW-1185">Reference proteome</keyword>
<dbReference type="Gene3D" id="2.60.40.2090">
    <property type="match status" value="1"/>
</dbReference>
<evidence type="ECO:0000256" key="5">
    <source>
        <dbReference type="ARBA" id="ARBA00023139"/>
    </source>
</evidence>
<dbReference type="InterPro" id="IPR014941">
    <property type="entry name" value="FimB/Mfa2/Mfa3"/>
</dbReference>
<protein>
    <recommendedName>
        <fullName evidence="10">FimB/Mfa2 family fimbrial subunit</fullName>
    </recommendedName>
</protein>
<comment type="caution">
    <text evidence="8">The sequence shown here is derived from an EMBL/GenBank/DDBJ whole genome shotgun (WGS) entry which is preliminary data.</text>
</comment>
<reference evidence="8 9" key="1">
    <citation type="submission" date="2018-10" db="EMBL/GenBank/DDBJ databases">
        <title>Draft Genome Sequence of Bacteroides sp. KCTC 15687.</title>
        <authorList>
            <person name="Yu S.Y."/>
            <person name="Kim J.S."/>
            <person name="Oh B.S."/>
            <person name="Park S.H."/>
            <person name="Kang S.W."/>
            <person name="Park J.E."/>
            <person name="Choi S.H."/>
            <person name="Han K.I."/>
            <person name="Lee K.C."/>
            <person name="Eom M.K."/>
            <person name="Suh M.K."/>
            <person name="Lee D.H."/>
            <person name="Yoon H."/>
            <person name="Kim B."/>
            <person name="Yang S.J."/>
            <person name="Lee J.S."/>
            <person name="Lee J.H."/>
        </authorList>
    </citation>
    <scope>NUCLEOTIDE SEQUENCE [LARGE SCALE GENOMIC DNA]</scope>
    <source>
        <strain evidence="8 9">KCTC 15687</strain>
    </source>
</reference>